<dbReference type="GO" id="GO:0005886">
    <property type="term" value="C:plasma membrane"/>
    <property type="evidence" value="ECO:0007669"/>
    <property type="project" value="UniProtKB-SubCell"/>
</dbReference>
<keyword evidence="5 7" id="KW-1133">Transmembrane helix</keyword>
<keyword evidence="6 7" id="KW-0472">Membrane</keyword>
<accession>A0A3G9IW26</accession>
<dbReference type="Gene3D" id="1.10.287.1260">
    <property type="match status" value="1"/>
</dbReference>
<dbReference type="SUPFAM" id="SSF82861">
    <property type="entry name" value="Mechanosensitive channel protein MscS (YggB), transmembrane region"/>
    <property type="match status" value="1"/>
</dbReference>
<evidence type="ECO:0000256" key="5">
    <source>
        <dbReference type="ARBA" id="ARBA00022989"/>
    </source>
</evidence>
<evidence type="ECO:0000256" key="2">
    <source>
        <dbReference type="ARBA" id="ARBA00008017"/>
    </source>
</evidence>
<evidence type="ECO:0000259" key="8">
    <source>
        <dbReference type="Pfam" id="PF00924"/>
    </source>
</evidence>
<dbReference type="KEGG" id="nbe:Back2_08400"/>
<evidence type="ECO:0000256" key="4">
    <source>
        <dbReference type="ARBA" id="ARBA00022692"/>
    </source>
</evidence>
<feature type="transmembrane region" description="Helical" evidence="7">
    <location>
        <begin position="70"/>
        <end position="89"/>
    </location>
</feature>
<dbReference type="Pfam" id="PF00924">
    <property type="entry name" value="MS_channel_2nd"/>
    <property type="match status" value="1"/>
</dbReference>
<evidence type="ECO:0000256" key="1">
    <source>
        <dbReference type="ARBA" id="ARBA00004651"/>
    </source>
</evidence>
<evidence type="ECO:0000313" key="11">
    <source>
        <dbReference type="Proteomes" id="UP000271573"/>
    </source>
</evidence>
<dbReference type="InterPro" id="IPR006685">
    <property type="entry name" value="MscS_channel_2nd"/>
</dbReference>
<evidence type="ECO:0000256" key="6">
    <source>
        <dbReference type="ARBA" id="ARBA00023136"/>
    </source>
</evidence>
<dbReference type="PANTHER" id="PTHR30460">
    <property type="entry name" value="MODERATE CONDUCTANCE MECHANOSENSITIVE CHANNEL YBIO"/>
    <property type="match status" value="1"/>
</dbReference>
<name>A0A3G9IW26_9ACTN</name>
<dbReference type="InterPro" id="IPR023408">
    <property type="entry name" value="MscS_beta-dom_sf"/>
</dbReference>
<keyword evidence="4 7" id="KW-0812">Transmembrane</keyword>
<dbReference type="SUPFAM" id="SSF50182">
    <property type="entry name" value="Sm-like ribonucleoproteins"/>
    <property type="match status" value="1"/>
</dbReference>
<dbReference type="OrthoDB" id="4638917at2"/>
<organism evidence="10 11">
    <name type="scientific">Nocardioides baekrokdamisoli</name>
    <dbReference type="NCBI Taxonomy" id="1804624"/>
    <lineage>
        <taxon>Bacteria</taxon>
        <taxon>Bacillati</taxon>
        <taxon>Actinomycetota</taxon>
        <taxon>Actinomycetes</taxon>
        <taxon>Propionibacteriales</taxon>
        <taxon>Nocardioidaceae</taxon>
        <taxon>Nocardioides</taxon>
    </lineage>
</organism>
<dbReference type="GO" id="GO:0008381">
    <property type="term" value="F:mechanosensitive monoatomic ion channel activity"/>
    <property type="evidence" value="ECO:0007669"/>
    <property type="project" value="InterPro"/>
</dbReference>
<reference evidence="10 11" key="1">
    <citation type="submission" date="2018-11" db="EMBL/GenBank/DDBJ databases">
        <title>Complete genome sequence of Nocardioides baekrokdamisoli strain KCTC 39748.</title>
        <authorList>
            <person name="Kang S.W."/>
            <person name="Lee K.C."/>
            <person name="Kim K.K."/>
            <person name="Kim J.S."/>
            <person name="Kim D.S."/>
            <person name="Ko S.H."/>
            <person name="Yang S.H."/>
            <person name="Shin Y.K."/>
            <person name="Lee J.S."/>
        </authorList>
    </citation>
    <scope>NUCLEOTIDE SEQUENCE [LARGE SCALE GENOMIC DNA]</scope>
    <source>
        <strain evidence="10 11">KCTC 39748</strain>
    </source>
</reference>
<dbReference type="Proteomes" id="UP000271573">
    <property type="component" value="Chromosome"/>
</dbReference>
<comment type="subcellular location">
    <subcellularLocation>
        <location evidence="1">Cell membrane</location>
        <topology evidence="1">Multi-pass membrane protein</topology>
    </subcellularLocation>
</comment>
<dbReference type="PANTHER" id="PTHR30460:SF0">
    <property type="entry name" value="MODERATE CONDUCTANCE MECHANOSENSITIVE CHANNEL YBIO"/>
    <property type="match status" value="1"/>
</dbReference>
<evidence type="ECO:0008006" key="12">
    <source>
        <dbReference type="Google" id="ProtNLM"/>
    </source>
</evidence>
<evidence type="ECO:0000256" key="7">
    <source>
        <dbReference type="SAM" id="Phobius"/>
    </source>
</evidence>
<sequence length="197" mass="21397">MTALSIDHAWHRIWTIIQERPGTIAGLVILAFVVRWVVLRLVNRFVTSTSESAAPLRSARLAQRARTIGGLARSLATWVIVAIFGIMLLDQMGINVAPLIAGAGVVGIAVGFGAQTLVKDYFNGVFMILEDQYSVGDRVELETPQLNTSGVVEAVSLRVTRVRDDSGKIVYIRNGEILRVSNLTQGDVAPDIDDPTD</sequence>
<dbReference type="AlphaFoldDB" id="A0A3G9IW26"/>
<feature type="domain" description="Mechanosensitive ion channel transmembrane helices 2/3" evidence="9">
    <location>
        <begin position="79"/>
        <end position="115"/>
    </location>
</feature>
<feature type="domain" description="Mechanosensitive ion channel MscS" evidence="8">
    <location>
        <begin position="116"/>
        <end position="184"/>
    </location>
</feature>
<dbReference type="RefSeq" id="WP_125567029.1">
    <property type="nucleotide sequence ID" value="NZ_AP019307.1"/>
</dbReference>
<evidence type="ECO:0000259" key="9">
    <source>
        <dbReference type="Pfam" id="PF21088"/>
    </source>
</evidence>
<protein>
    <recommendedName>
        <fullName evidence="12">Mechanosensitive ion channel protein MscS</fullName>
    </recommendedName>
</protein>
<gene>
    <name evidence="10" type="ORF">Back2_08400</name>
</gene>
<dbReference type="InterPro" id="IPR010920">
    <property type="entry name" value="LSM_dom_sf"/>
</dbReference>
<dbReference type="Gene3D" id="2.30.30.60">
    <property type="match status" value="1"/>
</dbReference>
<feature type="transmembrane region" description="Helical" evidence="7">
    <location>
        <begin position="95"/>
        <end position="118"/>
    </location>
</feature>
<evidence type="ECO:0000313" key="10">
    <source>
        <dbReference type="EMBL" id="BBH16553.1"/>
    </source>
</evidence>
<keyword evidence="11" id="KW-1185">Reference proteome</keyword>
<dbReference type="EMBL" id="AP019307">
    <property type="protein sequence ID" value="BBH16553.1"/>
    <property type="molecule type" value="Genomic_DNA"/>
</dbReference>
<comment type="similarity">
    <text evidence="2">Belongs to the MscS (TC 1.A.23) family.</text>
</comment>
<dbReference type="InterPro" id="IPR011014">
    <property type="entry name" value="MscS_channel_TM-2"/>
</dbReference>
<dbReference type="InterPro" id="IPR049142">
    <property type="entry name" value="MS_channel_1st"/>
</dbReference>
<keyword evidence="3" id="KW-1003">Cell membrane</keyword>
<feature type="transmembrane region" description="Helical" evidence="7">
    <location>
        <begin position="24"/>
        <end position="42"/>
    </location>
</feature>
<evidence type="ECO:0000256" key="3">
    <source>
        <dbReference type="ARBA" id="ARBA00022475"/>
    </source>
</evidence>
<dbReference type="Pfam" id="PF21088">
    <property type="entry name" value="MS_channel_1st"/>
    <property type="match status" value="1"/>
</dbReference>
<dbReference type="InterPro" id="IPR045276">
    <property type="entry name" value="YbiO_bact"/>
</dbReference>
<proteinExistence type="inferred from homology"/>